<keyword evidence="19" id="KW-1185">Reference proteome</keyword>
<dbReference type="FunFam" id="3.40.140.10:FF:000025">
    <property type="entry name" value="Riboflavin biosynthesis protein RibD"/>
    <property type="match status" value="1"/>
</dbReference>
<evidence type="ECO:0000313" key="18">
    <source>
        <dbReference type="EMBL" id="QJR10558.1"/>
    </source>
</evidence>
<dbReference type="RefSeq" id="WP_171091166.1">
    <property type="nucleotide sequence ID" value="NZ_CP053069.1"/>
</dbReference>
<feature type="binding site" evidence="15">
    <location>
        <position position="172"/>
    </location>
    <ligand>
        <name>substrate</name>
    </ligand>
</feature>
<dbReference type="NCBIfam" id="TIGR00326">
    <property type="entry name" value="eubact_ribD"/>
    <property type="match status" value="1"/>
</dbReference>
<comment type="cofactor">
    <cofactor evidence="13 16">
        <name>Zn(2+)</name>
        <dbReference type="ChEBI" id="CHEBI:29105"/>
    </cofactor>
    <text evidence="13 16">Binds 1 zinc ion.</text>
</comment>
<feature type="binding site" evidence="15">
    <location>
        <position position="208"/>
    </location>
    <ligand>
        <name>substrate</name>
    </ligand>
</feature>
<evidence type="ECO:0000256" key="3">
    <source>
        <dbReference type="ARBA" id="ARBA00004910"/>
    </source>
</evidence>
<dbReference type="EMBL" id="CP053069">
    <property type="protein sequence ID" value="QJR10558.1"/>
    <property type="molecule type" value="Genomic_DNA"/>
</dbReference>
<dbReference type="CDD" id="cd01284">
    <property type="entry name" value="Riboflavin_deaminase-reductase"/>
    <property type="match status" value="1"/>
</dbReference>
<feature type="binding site" evidence="15">
    <location>
        <begin position="299"/>
        <end position="305"/>
    </location>
    <ligand>
        <name>NADP(+)</name>
        <dbReference type="ChEBI" id="CHEBI:58349"/>
    </ligand>
</feature>
<evidence type="ECO:0000256" key="13">
    <source>
        <dbReference type="PIRNR" id="PIRNR006769"/>
    </source>
</evidence>
<dbReference type="UniPathway" id="UPA00275">
    <property type="reaction ID" value="UER00401"/>
</dbReference>
<evidence type="ECO:0000256" key="9">
    <source>
        <dbReference type="ARBA" id="ARBA00022833"/>
    </source>
</evidence>
<dbReference type="GO" id="GO:0008835">
    <property type="term" value="F:diaminohydroxyphosphoribosylaminopyrimidine deaminase activity"/>
    <property type="evidence" value="ECO:0007669"/>
    <property type="project" value="UniProtKB-EC"/>
</dbReference>
<organism evidence="18 19">
    <name type="scientific">Usitatibacter rugosus</name>
    <dbReference type="NCBI Taxonomy" id="2732067"/>
    <lineage>
        <taxon>Bacteria</taxon>
        <taxon>Pseudomonadati</taxon>
        <taxon>Pseudomonadota</taxon>
        <taxon>Betaproteobacteria</taxon>
        <taxon>Nitrosomonadales</taxon>
        <taxon>Usitatibacteraceae</taxon>
        <taxon>Usitatibacter</taxon>
    </lineage>
</organism>
<evidence type="ECO:0000256" key="15">
    <source>
        <dbReference type="PIRSR" id="PIRSR006769-2"/>
    </source>
</evidence>
<dbReference type="EC" id="1.1.1.193" evidence="13"/>
<dbReference type="AlphaFoldDB" id="A0A6M4GUM7"/>
<evidence type="ECO:0000256" key="1">
    <source>
        <dbReference type="ARBA" id="ARBA00002151"/>
    </source>
</evidence>
<dbReference type="KEGG" id="uru:DSM104443_01622"/>
<dbReference type="Gene3D" id="3.40.430.10">
    <property type="entry name" value="Dihydrofolate Reductase, subunit A"/>
    <property type="match status" value="1"/>
</dbReference>
<dbReference type="GO" id="GO:0008270">
    <property type="term" value="F:zinc ion binding"/>
    <property type="evidence" value="ECO:0007669"/>
    <property type="project" value="InterPro"/>
</dbReference>
<evidence type="ECO:0000256" key="8">
    <source>
        <dbReference type="ARBA" id="ARBA00022801"/>
    </source>
</evidence>
<dbReference type="PANTHER" id="PTHR38011:SF7">
    <property type="entry name" value="2,5-DIAMINO-6-RIBOSYLAMINO-4(3H)-PYRIMIDINONE 5'-PHOSPHATE REDUCTASE"/>
    <property type="match status" value="1"/>
</dbReference>
<dbReference type="Pfam" id="PF01872">
    <property type="entry name" value="RibD_C"/>
    <property type="match status" value="1"/>
</dbReference>
<dbReference type="InterPro" id="IPR016192">
    <property type="entry name" value="APOBEC/CMP_deaminase_Zn-bd"/>
</dbReference>
<keyword evidence="12" id="KW-0511">Multifunctional enzyme</keyword>
<dbReference type="SUPFAM" id="SSF53927">
    <property type="entry name" value="Cytidine deaminase-like"/>
    <property type="match status" value="1"/>
</dbReference>
<feature type="binding site" evidence="15">
    <location>
        <position position="211"/>
    </location>
    <ligand>
        <name>substrate</name>
    </ligand>
</feature>
<dbReference type="PIRSF" id="PIRSF006769">
    <property type="entry name" value="RibD"/>
    <property type="match status" value="1"/>
</dbReference>
<evidence type="ECO:0000256" key="2">
    <source>
        <dbReference type="ARBA" id="ARBA00004882"/>
    </source>
</evidence>
<dbReference type="PANTHER" id="PTHR38011">
    <property type="entry name" value="DIHYDROFOLATE REDUCTASE FAMILY PROTEIN (AFU_ORTHOLOGUE AFUA_8G06820)"/>
    <property type="match status" value="1"/>
</dbReference>
<dbReference type="NCBIfam" id="TIGR00227">
    <property type="entry name" value="ribD_Cterm"/>
    <property type="match status" value="1"/>
</dbReference>
<dbReference type="InterPro" id="IPR002734">
    <property type="entry name" value="RibDG_C"/>
</dbReference>
<feature type="binding site" evidence="15">
    <location>
        <position position="174"/>
    </location>
    <ligand>
        <name>NADP(+)</name>
        <dbReference type="ChEBI" id="CHEBI:58349"/>
    </ligand>
</feature>
<keyword evidence="8 13" id="KW-0378">Hydrolase</keyword>
<dbReference type="InterPro" id="IPR002125">
    <property type="entry name" value="CMP_dCMP_dom"/>
</dbReference>
<dbReference type="InterPro" id="IPR011549">
    <property type="entry name" value="RibD_C"/>
</dbReference>
<feature type="binding site" evidence="15">
    <location>
        <position position="158"/>
    </location>
    <ligand>
        <name>NADP(+)</name>
        <dbReference type="ChEBI" id="CHEBI:58349"/>
    </ligand>
</feature>
<proteinExistence type="inferred from homology"/>
<dbReference type="PROSITE" id="PS51747">
    <property type="entry name" value="CYT_DCMP_DEAMINASES_2"/>
    <property type="match status" value="1"/>
</dbReference>
<feature type="active site" description="Proton donor" evidence="14">
    <location>
        <position position="56"/>
    </location>
</feature>
<feature type="domain" description="CMP/dCMP-type deaminase" evidence="17">
    <location>
        <begin position="5"/>
        <end position="127"/>
    </location>
</feature>
<keyword evidence="10 13" id="KW-0521">NADP</keyword>
<dbReference type="Gene3D" id="3.40.140.10">
    <property type="entry name" value="Cytidine Deaminase, domain 2"/>
    <property type="match status" value="1"/>
</dbReference>
<reference evidence="18 19" key="1">
    <citation type="submission" date="2020-04" db="EMBL/GenBank/DDBJ databases">
        <title>Usitatibacter rugosus gen. nov., sp. nov. and Usitatibacter palustris sp. nov., novel members of Usitatibacteraceae fam. nov. within the order Nitrosomonadales isolated from soil.</title>
        <authorList>
            <person name="Huber K.J."/>
            <person name="Neumann-Schaal M."/>
            <person name="Geppert A."/>
            <person name="Luckner M."/>
            <person name="Wanner G."/>
            <person name="Overmann J."/>
        </authorList>
    </citation>
    <scope>NUCLEOTIDE SEQUENCE [LARGE SCALE GENOMIC DNA]</scope>
    <source>
        <strain evidence="18 19">0125_3</strain>
    </source>
</reference>
<feature type="binding site" evidence="16">
    <location>
        <position position="88"/>
    </location>
    <ligand>
        <name>Zn(2+)</name>
        <dbReference type="ChEBI" id="CHEBI:29105"/>
        <note>catalytic</note>
    </ligand>
</feature>
<evidence type="ECO:0000256" key="6">
    <source>
        <dbReference type="ARBA" id="ARBA00022619"/>
    </source>
</evidence>
<comment type="pathway">
    <text evidence="3 13">Cofactor biosynthesis; riboflavin biosynthesis; 5-amino-6-(D-ribitylamino)uracil from GTP: step 3/4.</text>
</comment>
<evidence type="ECO:0000256" key="7">
    <source>
        <dbReference type="ARBA" id="ARBA00022723"/>
    </source>
</evidence>
<dbReference type="GO" id="GO:0050661">
    <property type="term" value="F:NADP binding"/>
    <property type="evidence" value="ECO:0007669"/>
    <property type="project" value="InterPro"/>
</dbReference>
<evidence type="ECO:0000256" key="16">
    <source>
        <dbReference type="PIRSR" id="PIRSR006769-3"/>
    </source>
</evidence>
<dbReference type="InterPro" id="IPR050765">
    <property type="entry name" value="Riboflavin_Biosynth_HTPR"/>
</dbReference>
<dbReference type="InterPro" id="IPR004794">
    <property type="entry name" value="Eubact_RibD"/>
</dbReference>
<comment type="catalytic activity">
    <reaction evidence="13">
        <text>5-amino-6-(5-phospho-D-ribitylamino)uracil + NADP(+) = 5-amino-6-(5-phospho-D-ribosylamino)uracil + NADPH + H(+)</text>
        <dbReference type="Rhea" id="RHEA:17845"/>
        <dbReference type="ChEBI" id="CHEBI:15378"/>
        <dbReference type="ChEBI" id="CHEBI:57783"/>
        <dbReference type="ChEBI" id="CHEBI:58349"/>
        <dbReference type="ChEBI" id="CHEBI:58421"/>
        <dbReference type="ChEBI" id="CHEBI:58453"/>
        <dbReference type="EC" id="1.1.1.193"/>
    </reaction>
</comment>
<dbReference type="PROSITE" id="PS00903">
    <property type="entry name" value="CYT_DCMP_DEAMINASES_1"/>
    <property type="match status" value="1"/>
</dbReference>
<evidence type="ECO:0000313" key="19">
    <source>
        <dbReference type="Proteomes" id="UP000501534"/>
    </source>
</evidence>
<keyword evidence="6 13" id="KW-0686">Riboflavin biosynthesis</keyword>
<evidence type="ECO:0000256" key="12">
    <source>
        <dbReference type="ARBA" id="ARBA00023268"/>
    </source>
</evidence>
<comment type="similarity">
    <text evidence="5 13">In the C-terminal section; belongs to the HTP reductase family.</text>
</comment>
<feature type="binding site" evidence="15">
    <location>
        <position position="188"/>
    </location>
    <ligand>
        <name>substrate</name>
    </ligand>
</feature>
<keyword evidence="11 13" id="KW-0560">Oxidoreductase</keyword>
<dbReference type="GO" id="GO:0008703">
    <property type="term" value="F:5-amino-6-(5-phosphoribosylamino)uracil reductase activity"/>
    <property type="evidence" value="ECO:0007669"/>
    <property type="project" value="UniProtKB-EC"/>
</dbReference>
<feature type="binding site" evidence="15">
    <location>
        <position position="297"/>
    </location>
    <ligand>
        <name>substrate</name>
    </ligand>
</feature>
<evidence type="ECO:0000256" key="11">
    <source>
        <dbReference type="ARBA" id="ARBA00023002"/>
    </source>
</evidence>
<dbReference type="InterPro" id="IPR016193">
    <property type="entry name" value="Cytidine_deaminase-like"/>
</dbReference>
<dbReference type="Pfam" id="PF00383">
    <property type="entry name" value="dCMP_cyt_deam_1"/>
    <property type="match status" value="1"/>
</dbReference>
<comment type="function">
    <text evidence="1 13">Converts 2,5-diamino-6-(ribosylamino)-4(3h)-pyrimidinone 5'-phosphate into 5-amino-6-(ribosylamino)-2,4(1h,3h)-pyrimidinedione 5'-phosphate.</text>
</comment>
<feature type="binding site" evidence="16">
    <location>
        <position position="79"/>
    </location>
    <ligand>
        <name>Zn(2+)</name>
        <dbReference type="ChEBI" id="CHEBI:29105"/>
        <note>catalytic</note>
    </ligand>
</feature>
<keyword evidence="7 13" id="KW-0479">Metal-binding</keyword>
<evidence type="ECO:0000256" key="5">
    <source>
        <dbReference type="ARBA" id="ARBA00007417"/>
    </source>
</evidence>
<protein>
    <recommendedName>
        <fullName evidence="13">Riboflavin biosynthesis protein RibD</fullName>
    </recommendedName>
    <domain>
        <recommendedName>
            <fullName evidence="13">Diaminohydroxyphosphoribosylaminopyrimidine deaminase</fullName>
            <shortName evidence="13">DRAP deaminase</shortName>
            <ecNumber evidence="13">3.5.4.26</ecNumber>
        </recommendedName>
        <alternativeName>
            <fullName evidence="13">Riboflavin-specific deaminase</fullName>
        </alternativeName>
    </domain>
    <domain>
        <recommendedName>
            <fullName evidence="13">5-amino-6-(5-phosphoribosylamino)uracil reductase</fullName>
            <ecNumber evidence="13">1.1.1.193</ecNumber>
        </recommendedName>
        <alternativeName>
            <fullName evidence="13">HTP reductase</fullName>
        </alternativeName>
    </domain>
</protein>
<feature type="binding site" evidence="16">
    <location>
        <position position="54"/>
    </location>
    <ligand>
        <name>Zn(2+)</name>
        <dbReference type="ChEBI" id="CHEBI:29105"/>
        <note>catalytic</note>
    </ligand>
</feature>
<name>A0A6M4GUM7_9PROT</name>
<dbReference type="Proteomes" id="UP000501534">
    <property type="component" value="Chromosome"/>
</dbReference>
<comment type="pathway">
    <text evidence="2 13">Cofactor biosynthesis; riboflavin biosynthesis; 5-amino-6-(D-ribitylamino)uracil from GTP: step 2/4.</text>
</comment>
<evidence type="ECO:0000259" key="17">
    <source>
        <dbReference type="PROSITE" id="PS51747"/>
    </source>
</evidence>
<dbReference type="SUPFAM" id="SSF53597">
    <property type="entry name" value="Dihydrofolate reductase-like"/>
    <property type="match status" value="1"/>
</dbReference>
<accession>A0A6M4GUM7</accession>
<comment type="catalytic activity">
    <reaction evidence="13">
        <text>2,5-diamino-6-hydroxy-4-(5-phosphoribosylamino)-pyrimidine + H2O + H(+) = 5-amino-6-(5-phospho-D-ribosylamino)uracil + NH4(+)</text>
        <dbReference type="Rhea" id="RHEA:21868"/>
        <dbReference type="ChEBI" id="CHEBI:15377"/>
        <dbReference type="ChEBI" id="CHEBI:15378"/>
        <dbReference type="ChEBI" id="CHEBI:28938"/>
        <dbReference type="ChEBI" id="CHEBI:58453"/>
        <dbReference type="ChEBI" id="CHEBI:58614"/>
        <dbReference type="EC" id="3.5.4.26"/>
    </reaction>
</comment>
<feature type="binding site" evidence="15">
    <location>
        <position position="200"/>
    </location>
    <ligand>
        <name>NADP(+)</name>
        <dbReference type="ChEBI" id="CHEBI:58349"/>
    </ligand>
</feature>
<dbReference type="GO" id="GO:0009231">
    <property type="term" value="P:riboflavin biosynthetic process"/>
    <property type="evidence" value="ECO:0007669"/>
    <property type="project" value="UniProtKB-UniPathway"/>
</dbReference>
<comment type="similarity">
    <text evidence="4 13">In the N-terminal section; belongs to the cytidine and deoxycytidylate deaminase family.</text>
</comment>
<keyword evidence="9 13" id="KW-0862">Zinc</keyword>
<feature type="binding site" evidence="15">
    <location>
        <position position="204"/>
    </location>
    <ligand>
        <name>NADP(+)</name>
        <dbReference type="ChEBI" id="CHEBI:58349"/>
    </ligand>
</feature>
<feature type="binding site" evidence="15">
    <location>
        <position position="226"/>
    </location>
    <ligand>
        <name>NADP(+)</name>
        <dbReference type="ChEBI" id="CHEBI:58349"/>
    </ligand>
</feature>
<evidence type="ECO:0000256" key="4">
    <source>
        <dbReference type="ARBA" id="ARBA00005259"/>
    </source>
</evidence>
<sequence length="366" mass="39047">MMFSAEDHVFMSRAIALTAKGRDTSTPNPNVGCVLVKGGRIIGEGWHAKAGEPHAEANALAAASESPEGATAYVTLEPCSHVGRTPPCADALVKAGVARVLAALEDPNPKVKGQGGARLRDAGIGYETGLMEAQARDAHRGYLTRMTKGRPWMRIKAAASLDGRIALANGESKWITGEAARRDVHALRARSCAMLTGIGTVLRDDPELTVRDVPSSRQPRRILIDSRLDIGLEARLLRGEPPIIFTVSEDKAKRALLEGLGAEVVTAPTDPAKPGKTDLAAIARALGERGFNEVTIETGAKLNGSLLAAGVIDEIVLYLAPRFFGDTAQSLFALPEFTSLEQALRPRLVDVRQVGEDLRLTLRMEG</sequence>
<dbReference type="InterPro" id="IPR024072">
    <property type="entry name" value="DHFR-like_dom_sf"/>
</dbReference>
<evidence type="ECO:0000256" key="10">
    <source>
        <dbReference type="ARBA" id="ARBA00022857"/>
    </source>
</evidence>
<gene>
    <name evidence="18" type="primary">ribD</name>
    <name evidence="18" type="ORF">DSM104443_01622</name>
</gene>
<evidence type="ECO:0000256" key="14">
    <source>
        <dbReference type="PIRSR" id="PIRSR006769-1"/>
    </source>
</evidence>
<dbReference type="EC" id="3.5.4.26" evidence="13"/>